<proteinExistence type="predicted"/>
<sequence length="114" mass="13790">MICNIDYYDRIHDFLERFPQYKERIDQLHFEFIEEESILNDSSQNVIIYTREYVYHKDCILKGTAKLKNYFKAEILYILTPLYSLNNSIRIKFLVKLENKEGLFLVSDGDFIFD</sequence>
<evidence type="ECO:0000313" key="2">
    <source>
        <dbReference type="Proteomes" id="UP001497416"/>
    </source>
</evidence>
<evidence type="ECO:0000313" key="1">
    <source>
        <dbReference type="EMBL" id="CAL2089423.1"/>
    </source>
</evidence>
<dbReference type="RefSeq" id="WP_348712710.1">
    <property type="nucleotide sequence ID" value="NZ_CAXIXY010000005.1"/>
</dbReference>
<protein>
    <submittedName>
        <fullName evidence="1">Uncharacterized protein</fullName>
    </submittedName>
</protein>
<gene>
    <name evidence="1" type="ORF">T190607A01A_30318</name>
</gene>
<comment type="caution">
    <text evidence="1">The sequence shown here is derived from an EMBL/GenBank/DDBJ whole genome shotgun (WGS) entry which is preliminary data.</text>
</comment>
<organism evidence="1 2">
    <name type="scientific">Tenacibaculum platacis</name>
    <dbReference type="NCBI Taxonomy" id="3137852"/>
    <lineage>
        <taxon>Bacteria</taxon>
        <taxon>Pseudomonadati</taxon>
        <taxon>Bacteroidota</taxon>
        <taxon>Flavobacteriia</taxon>
        <taxon>Flavobacteriales</taxon>
        <taxon>Flavobacteriaceae</taxon>
        <taxon>Tenacibaculum</taxon>
    </lineage>
</organism>
<keyword evidence="2" id="KW-1185">Reference proteome</keyword>
<accession>A0ABM9P360</accession>
<name>A0ABM9P360_9FLAO</name>
<dbReference type="EMBL" id="CAXIXY010000005">
    <property type="protein sequence ID" value="CAL2089423.1"/>
    <property type="molecule type" value="Genomic_DNA"/>
</dbReference>
<dbReference type="Proteomes" id="UP001497416">
    <property type="component" value="Unassembled WGS sequence"/>
</dbReference>
<reference evidence="1 2" key="1">
    <citation type="submission" date="2024-05" db="EMBL/GenBank/DDBJ databases">
        <authorList>
            <person name="Duchaud E."/>
        </authorList>
    </citation>
    <scope>NUCLEOTIDE SEQUENCE [LARGE SCALE GENOMIC DNA]</scope>
    <source>
        <strain evidence="1">Ena-SAMPLE-TAB-13-05-2024-13:56:06:370-140302</strain>
    </source>
</reference>